<evidence type="ECO:0000256" key="1">
    <source>
        <dbReference type="SAM" id="MobiDB-lite"/>
    </source>
</evidence>
<feature type="transmembrane region" description="Helical" evidence="2">
    <location>
        <begin position="71"/>
        <end position="89"/>
    </location>
</feature>
<evidence type="ECO:0000313" key="3">
    <source>
        <dbReference type="EMBL" id="KIL60988.1"/>
    </source>
</evidence>
<accession>A0A0C2WXA2</accession>
<dbReference type="AlphaFoldDB" id="A0A0C2WXA2"/>
<dbReference type="Proteomes" id="UP000054549">
    <property type="component" value="Unassembled WGS sequence"/>
</dbReference>
<keyword evidence="2" id="KW-0812">Transmembrane</keyword>
<dbReference type="HOGENOM" id="CLU_2372331_0_0_1"/>
<feature type="region of interest" description="Disordered" evidence="1">
    <location>
        <begin position="1"/>
        <end position="21"/>
    </location>
</feature>
<sequence>MVKSLKRDSIGPPKIPPKVVSRSGQKLGFLGQKAMVGSGQNGGKMGLRPFPPIRTRARAKPVGRSGCPDETMCSVLFFFFFFFSYSFFVTRDRAQ</sequence>
<reference evidence="3 4" key="1">
    <citation type="submission" date="2014-04" db="EMBL/GenBank/DDBJ databases">
        <title>Evolutionary Origins and Diversification of the Mycorrhizal Mutualists.</title>
        <authorList>
            <consortium name="DOE Joint Genome Institute"/>
            <consortium name="Mycorrhizal Genomics Consortium"/>
            <person name="Kohler A."/>
            <person name="Kuo A."/>
            <person name="Nagy L.G."/>
            <person name="Floudas D."/>
            <person name="Copeland A."/>
            <person name="Barry K.W."/>
            <person name="Cichocki N."/>
            <person name="Veneault-Fourrey C."/>
            <person name="LaButti K."/>
            <person name="Lindquist E.A."/>
            <person name="Lipzen A."/>
            <person name="Lundell T."/>
            <person name="Morin E."/>
            <person name="Murat C."/>
            <person name="Riley R."/>
            <person name="Ohm R."/>
            <person name="Sun H."/>
            <person name="Tunlid A."/>
            <person name="Henrissat B."/>
            <person name="Grigoriev I.V."/>
            <person name="Hibbett D.S."/>
            <person name="Martin F."/>
        </authorList>
    </citation>
    <scope>NUCLEOTIDE SEQUENCE [LARGE SCALE GENOMIC DNA]</scope>
    <source>
        <strain evidence="3 4">Koide BX008</strain>
    </source>
</reference>
<name>A0A0C2WXA2_AMAMK</name>
<keyword evidence="2" id="KW-0472">Membrane</keyword>
<dbReference type="InParanoid" id="A0A0C2WXA2"/>
<dbReference type="EMBL" id="KN818290">
    <property type="protein sequence ID" value="KIL60988.1"/>
    <property type="molecule type" value="Genomic_DNA"/>
</dbReference>
<protein>
    <submittedName>
        <fullName evidence="3">Uncharacterized protein</fullName>
    </submittedName>
</protein>
<proteinExistence type="predicted"/>
<keyword evidence="2" id="KW-1133">Transmembrane helix</keyword>
<gene>
    <name evidence="3" type="ORF">M378DRAFT_874268</name>
</gene>
<evidence type="ECO:0000256" key="2">
    <source>
        <dbReference type="SAM" id="Phobius"/>
    </source>
</evidence>
<organism evidence="3 4">
    <name type="scientific">Amanita muscaria (strain Koide BX008)</name>
    <dbReference type="NCBI Taxonomy" id="946122"/>
    <lineage>
        <taxon>Eukaryota</taxon>
        <taxon>Fungi</taxon>
        <taxon>Dikarya</taxon>
        <taxon>Basidiomycota</taxon>
        <taxon>Agaricomycotina</taxon>
        <taxon>Agaricomycetes</taxon>
        <taxon>Agaricomycetidae</taxon>
        <taxon>Agaricales</taxon>
        <taxon>Pluteineae</taxon>
        <taxon>Amanitaceae</taxon>
        <taxon>Amanita</taxon>
    </lineage>
</organism>
<evidence type="ECO:0000313" key="4">
    <source>
        <dbReference type="Proteomes" id="UP000054549"/>
    </source>
</evidence>
<keyword evidence="4" id="KW-1185">Reference proteome</keyword>